<feature type="domain" description="Peptidase S9 prolyl oligopeptidase catalytic" evidence="13">
    <location>
        <begin position="577"/>
        <end position="786"/>
    </location>
</feature>
<evidence type="ECO:0000256" key="7">
    <source>
        <dbReference type="ARBA" id="ARBA00022968"/>
    </source>
</evidence>
<evidence type="ECO:0000256" key="1">
    <source>
        <dbReference type="ARBA" id="ARBA00004606"/>
    </source>
</evidence>
<dbReference type="RefSeq" id="XP_013759048.1">
    <property type="nucleotide sequence ID" value="XM_013903594.1"/>
</dbReference>
<evidence type="ECO:0000256" key="12">
    <source>
        <dbReference type="SAM" id="Phobius"/>
    </source>
</evidence>
<keyword evidence="2 15" id="KW-0031">Aminopeptidase</keyword>
<dbReference type="InterPro" id="IPR050278">
    <property type="entry name" value="Serine_Prot_S9B/DPPIV"/>
</dbReference>
<dbReference type="PANTHER" id="PTHR11731:SF200">
    <property type="entry name" value="DIPEPTIDYL PEPTIDASE 10, ISOFORM B"/>
    <property type="match status" value="1"/>
</dbReference>
<dbReference type="Gene3D" id="2.140.10.30">
    <property type="entry name" value="Dipeptidylpeptidase IV, N-terminal domain"/>
    <property type="match status" value="1"/>
</dbReference>
<dbReference type="GO" id="GO:0012505">
    <property type="term" value="C:endomembrane system"/>
    <property type="evidence" value="ECO:0007669"/>
    <property type="project" value="UniProtKB-SubCell"/>
</dbReference>
<organism evidence="15 16">
    <name type="scientific">Thecamonas trahens ATCC 50062</name>
    <dbReference type="NCBI Taxonomy" id="461836"/>
    <lineage>
        <taxon>Eukaryota</taxon>
        <taxon>Apusozoa</taxon>
        <taxon>Apusomonadida</taxon>
        <taxon>Apusomonadidae</taxon>
        <taxon>Thecamonas</taxon>
    </lineage>
</organism>
<keyword evidence="6" id="KW-0720">Serine protease</keyword>
<dbReference type="PROSITE" id="PS00708">
    <property type="entry name" value="PRO_ENDOPEP_SER"/>
    <property type="match status" value="1"/>
</dbReference>
<dbReference type="InterPro" id="IPR001375">
    <property type="entry name" value="Peptidase_S9_cat"/>
</dbReference>
<dbReference type="FunFam" id="3.40.50.1820:FF:000003">
    <property type="entry name" value="Dipeptidyl peptidase 4"/>
    <property type="match status" value="1"/>
</dbReference>
<evidence type="ECO:0000256" key="11">
    <source>
        <dbReference type="ARBA" id="ARBA00037847"/>
    </source>
</evidence>
<feature type="domain" description="Dipeptidylpeptidase IV N-terminal" evidence="14">
    <location>
        <begin position="127"/>
        <end position="493"/>
    </location>
</feature>
<sequence>MLNVVDARRRRSSHVQVLRVAVGGGVVVAVALVVAVLVLGGGSATRGGTDGPGAPTGTVFDVDGYVAGDLVPNSPRFQWMPLGGPLVATAVDPDSGALIAFGSASTRPVELVPASAMADVDAYAVAPDGTKVLLARDAQRLYRHSTSAVYAVYTVASGTEMAVLGQTRLRKAVWAPDGASRLAVVDAAATNLGVVDLDLGGLVTWLTSDGKLSEVLNGVPDWVYEEEVYSADVTLWWSPDGTSLAYLRFDETQVASTGFDVYPGAGPYPERYRYKYPVPGGTNSNVTLWVRNLTEPSPVLVDTLVAGRGTADQYVVQVAWASSSVLTVRVLDRAQQHGFLVAATRAGPGAWTSSVVNELASDTWLELTEPVFFPSSSELGATQTYLDLQPHGNELAVGVFRLDGSTSTAPVAWLDAGAPVTRIVGVSRDGDSVYVETAPTPRTRALVAIRGLGLDPTREATAERLSPADAWASVSLSPTREHYLVVIFGPSVPVYTVHATADDTPLVVLEDNAALATKLTGYALASREFIEVPGAYGGIHNLGYILKPPSFDPSRKYPVLMHQYSGPGSQQVTARYSASWQLALASSEEIIVVCVDGAGTGGRGLTFEHQTYLRLGERELADQLAAAAFVAQLPYVDEDHMALFGWSFGGFVAASAFASPAGRDAFAAIISVAPVTDWRWYDSIYTERYMGTPASNGDGYIATSVVATVAKEPPPASPSTAFLLMAGLADDNVRYTHTAQLDMALVQAGVAFDGFAFPNQNHGINADGAHAHIYRKMTAFLRHHLAPQA</sequence>
<keyword evidence="8 12" id="KW-1133">Transmembrane helix</keyword>
<dbReference type="Pfam" id="PF00326">
    <property type="entry name" value="Peptidase_S9"/>
    <property type="match status" value="1"/>
</dbReference>
<proteinExistence type="predicted"/>
<dbReference type="SUPFAM" id="SSF82171">
    <property type="entry name" value="DPP6 N-terminal domain-like"/>
    <property type="match status" value="1"/>
</dbReference>
<dbReference type="AlphaFoldDB" id="A0A0L0D9Q5"/>
<evidence type="ECO:0000259" key="13">
    <source>
        <dbReference type="Pfam" id="PF00326"/>
    </source>
</evidence>
<dbReference type="Pfam" id="PF00930">
    <property type="entry name" value="DPPIV_N"/>
    <property type="match status" value="1"/>
</dbReference>
<evidence type="ECO:0000256" key="4">
    <source>
        <dbReference type="ARBA" id="ARBA00022692"/>
    </source>
</evidence>
<dbReference type="InterPro" id="IPR002469">
    <property type="entry name" value="Peptidase_S9B_N"/>
</dbReference>
<evidence type="ECO:0000313" key="16">
    <source>
        <dbReference type="Proteomes" id="UP000054408"/>
    </source>
</evidence>
<dbReference type="OrthoDB" id="16520at2759"/>
<dbReference type="GO" id="GO:0005886">
    <property type="term" value="C:plasma membrane"/>
    <property type="evidence" value="ECO:0007669"/>
    <property type="project" value="TreeGrafter"/>
</dbReference>
<reference evidence="15 16" key="1">
    <citation type="submission" date="2010-05" db="EMBL/GenBank/DDBJ databases">
        <title>The Genome Sequence of Thecamonas trahens ATCC 50062.</title>
        <authorList>
            <consortium name="The Broad Institute Genome Sequencing Platform"/>
            <person name="Russ C."/>
            <person name="Cuomo C."/>
            <person name="Shea T."/>
            <person name="Young S.K."/>
            <person name="Zeng Q."/>
            <person name="Koehrsen M."/>
            <person name="Haas B."/>
            <person name="Borodovsky M."/>
            <person name="Guigo R."/>
            <person name="Alvarado L."/>
            <person name="Berlin A."/>
            <person name="Bochicchio J."/>
            <person name="Borenstein D."/>
            <person name="Chapman S."/>
            <person name="Chen Z."/>
            <person name="Freedman E."/>
            <person name="Gellesch M."/>
            <person name="Goldberg J."/>
            <person name="Griggs A."/>
            <person name="Gujja S."/>
            <person name="Heilman E."/>
            <person name="Heiman D."/>
            <person name="Hepburn T."/>
            <person name="Howarth C."/>
            <person name="Jen D."/>
            <person name="Larson L."/>
            <person name="Mehta T."/>
            <person name="Park D."/>
            <person name="Pearson M."/>
            <person name="Roberts A."/>
            <person name="Saif S."/>
            <person name="Shenoy N."/>
            <person name="Sisk P."/>
            <person name="Stolte C."/>
            <person name="Sykes S."/>
            <person name="Thomson T."/>
            <person name="Walk T."/>
            <person name="White J."/>
            <person name="Yandava C."/>
            <person name="Burger G."/>
            <person name="Gray M.W."/>
            <person name="Holland P.W.H."/>
            <person name="King N."/>
            <person name="Lang F.B.F."/>
            <person name="Roger A.J."/>
            <person name="Ruiz-Trillo I."/>
            <person name="Lander E."/>
            <person name="Nusbaum C."/>
        </authorList>
    </citation>
    <scope>NUCLEOTIDE SEQUENCE [LARGE SCALE GENOMIC DNA]</scope>
    <source>
        <strain evidence="15 16">ATCC 50062</strain>
    </source>
</reference>
<keyword evidence="5" id="KW-0378">Hydrolase</keyword>
<evidence type="ECO:0000313" key="15">
    <source>
        <dbReference type="EMBL" id="KNC48033.1"/>
    </source>
</evidence>
<dbReference type="Proteomes" id="UP000054408">
    <property type="component" value="Unassembled WGS sequence"/>
</dbReference>
<protein>
    <submittedName>
        <fullName evidence="15">Dipeptidyl aminopeptidase IV</fullName>
    </submittedName>
</protein>
<dbReference type="InterPro" id="IPR002471">
    <property type="entry name" value="Pept_S9_AS"/>
</dbReference>
<dbReference type="InterPro" id="IPR029058">
    <property type="entry name" value="AB_hydrolase_fold"/>
</dbReference>
<evidence type="ECO:0000256" key="8">
    <source>
        <dbReference type="ARBA" id="ARBA00022989"/>
    </source>
</evidence>
<keyword evidence="10" id="KW-0325">Glycoprotein</keyword>
<dbReference type="GO" id="GO:0004252">
    <property type="term" value="F:serine-type endopeptidase activity"/>
    <property type="evidence" value="ECO:0007669"/>
    <property type="project" value="InterPro"/>
</dbReference>
<dbReference type="SUPFAM" id="SSF53474">
    <property type="entry name" value="alpha/beta-Hydrolases"/>
    <property type="match status" value="1"/>
</dbReference>
<dbReference type="OMA" id="MRTPQEN"/>
<evidence type="ECO:0000256" key="5">
    <source>
        <dbReference type="ARBA" id="ARBA00022801"/>
    </source>
</evidence>
<keyword evidence="9 12" id="KW-0472">Membrane</keyword>
<dbReference type="GO" id="GO:0006508">
    <property type="term" value="P:proteolysis"/>
    <property type="evidence" value="ECO:0007669"/>
    <property type="project" value="UniProtKB-KW"/>
</dbReference>
<gene>
    <name evidence="15" type="ORF">AMSG_04266</name>
</gene>
<dbReference type="GO" id="GO:0008239">
    <property type="term" value="F:dipeptidyl-peptidase activity"/>
    <property type="evidence" value="ECO:0007669"/>
    <property type="project" value="TreeGrafter"/>
</dbReference>
<evidence type="ECO:0000256" key="6">
    <source>
        <dbReference type="ARBA" id="ARBA00022825"/>
    </source>
</evidence>
<dbReference type="EMBL" id="GL349449">
    <property type="protein sequence ID" value="KNC48033.1"/>
    <property type="molecule type" value="Genomic_DNA"/>
</dbReference>
<dbReference type="eggNOG" id="KOG2100">
    <property type="taxonomic scope" value="Eukaryota"/>
</dbReference>
<name>A0A0L0D9Q5_THETB</name>
<evidence type="ECO:0000256" key="3">
    <source>
        <dbReference type="ARBA" id="ARBA00022670"/>
    </source>
</evidence>
<keyword evidence="16" id="KW-1185">Reference proteome</keyword>
<evidence type="ECO:0000256" key="9">
    <source>
        <dbReference type="ARBA" id="ARBA00023136"/>
    </source>
</evidence>
<comment type="subcellular location">
    <subcellularLocation>
        <location evidence="11">Endomembrane system</location>
        <topology evidence="11">Single-pass membrane protein</topology>
    </subcellularLocation>
    <subcellularLocation>
        <location evidence="1">Membrane</location>
        <topology evidence="1">Single-pass type II membrane protein</topology>
    </subcellularLocation>
</comment>
<evidence type="ECO:0000256" key="10">
    <source>
        <dbReference type="ARBA" id="ARBA00023180"/>
    </source>
</evidence>
<keyword evidence="7" id="KW-0735">Signal-anchor</keyword>
<dbReference type="GO" id="GO:0004177">
    <property type="term" value="F:aminopeptidase activity"/>
    <property type="evidence" value="ECO:0007669"/>
    <property type="project" value="UniProtKB-KW"/>
</dbReference>
<keyword evidence="4 12" id="KW-0812">Transmembrane</keyword>
<dbReference type="GeneID" id="25563818"/>
<dbReference type="PANTHER" id="PTHR11731">
    <property type="entry name" value="PROTEASE FAMILY S9B,C DIPEPTIDYL-PEPTIDASE IV-RELATED"/>
    <property type="match status" value="1"/>
</dbReference>
<dbReference type="Gene3D" id="3.40.50.1820">
    <property type="entry name" value="alpha/beta hydrolase"/>
    <property type="match status" value="1"/>
</dbReference>
<dbReference type="STRING" id="461836.A0A0L0D9Q5"/>
<evidence type="ECO:0000256" key="2">
    <source>
        <dbReference type="ARBA" id="ARBA00022438"/>
    </source>
</evidence>
<keyword evidence="3" id="KW-0645">Protease</keyword>
<evidence type="ECO:0000259" key="14">
    <source>
        <dbReference type="Pfam" id="PF00930"/>
    </source>
</evidence>
<accession>A0A0L0D9Q5</accession>
<feature type="transmembrane region" description="Helical" evidence="12">
    <location>
        <begin position="20"/>
        <end position="40"/>
    </location>
</feature>